<feature type="repeat" description="PPR" evidence="2">
    <location>
        <begin position="267"/>
        <end position="297"/>
    </location>
</feature>
<feature type="repeat" description="PPR" evidence="2">
    <location>
        <begin position="399"/>
        <end position="433"/>
    </location>
</feature>
<dbReference type="GO" id="GO:0003729">
    <property type="term" value="F:mRNA binding"/>
    <property type="evidence" value="ECO:0007669"/>
    <property type="project" value="UniProtKB-ARBA"/>
</dbReference>
<accession>A0A6P6UR98</accession>
<feature type="repeat" description="PPR" evidence="2">
    <location>
        <begin position="130"/>
        <end position="164"/>
    </location>
</feature>
<dbReference type="GeneID" id="113713755"/>
<dbReference type="Pfam" id="PF13041">
    <property type="entry name" value="PPR_2"/>
    <property type="match status" value="7"/>
</dbReference>
<reference evidence="3" key="1">
    <citation type="journal article" date="2025" name="Foods">
        <title>Unveiling the Microbial Signatures of Arabica Coffee Cherries: Insights into Ripeness Specific Diversity, Functional Traits, and Implications for Quality and Safety.</title>
        <authorList>
            <consortium name="RefSeq"/>
            <person name="Tenea G.N."/>
            <person name="Cifuentes V."/>
            <person name="Reyes P."/>
            <person name="Cevallos-Vallejos M."/>
        </authorList>
    </citation>
    <scope>NUCLEOTIDE SEQUENCE [LARGE SCALE GENOMIC DNA]</scope>
</reference>
<dbReference type="InterPro" id="IPR002885">
    <property type="entry name" value="PPR_rpt"/>
</dbReference>
<dbReference type="Proteomes" id="UP001652660">
    <property type="component" value="Chromosome 10c"/>
</dbReference>
<evidence type="ECO:0000256" key="2">
    <source>
        <dbReference type="PROSITE-ProRule" id="PRU00708"/>
    </source>
</evidence>
<dbReference type="Pfam" id="PF20431">
    <property type="entry name" value="E_motif"/>
    <property type="match status" value="1"/>
</dbReference>
<feature type="repeat" description="PPR" evidence="2">
    <location>
        <begin position="805"/>
        <end position="839"/>
    </location>
</feature>
<feature type="repeat" description="PPR" evidence="2">
    <location>
        <begin position="232"/>
        <end position="266"/>
    </location>
</feature>
<dbReference type="Gene3D" id="1.25.40.10">
    <property type="entry name" value="Tetratricopeptide repeat domain"/>
    <property type="match status" value="6"/>
</dbReference>
<feature type="repeat" description="PPR" evidence="2">
    <location>
        <begin position="500"/>
        <end position="534"/>
    </location>
</feature>
<dbReference type="OrthoDB" id="1934782at2759"/>
<name>A0A6P6UR98_COFAR</name>
<dbReference type="Pfam" id="PF13812">
    <property type="entry name" value="PPR_3"/>
    <property type="match status" value="1"/>
</dbReference>
<gene>
    <name evidence="4" type="primary">LOC113713755</name>
</gene>
<dbReference type="InterPro" id="IPR046848">
    <property type="entry name" value="E_motif"/>
</dbReference>
<keyword evidence="1" id="KW-0677">Repeat</keyword>
<dbReference type="InterPro" id="IPR011990">
    <property type="entry name" value="TPR-like_helical_dom_sf"/>
</dbReference>
<dbReference type="Pfam" id="PF01535">
    <property type="entry name" value="PPR"/>
    <property type="match status" value="4"/>
</dbReference>
<organism evidence="3 4">
    <name type="scientific">Coffea arabica</name>
    <name type="common">Arabian coffee</name>
    <dbReference type="NCBI Taxonomy" id="13443"/>
    <lineage>
        <taxon>Eukaryota</taxon>
        <taxon>Viridiplantae</taxon>
        <taxon>Streptophyta</taxon>
        <taxon>Embryophyta</taxon>
        <taxon>Tracheophyta</taxon>
        <taxon>Spermatophyta</taxon>
        <taxon>Magnoliopsida</taxon>
        <taxon>eudicotyledons</taxon>
        <taxon>Gunneridae</taxon>
        <taxon>Pentapetalae</taxon>
        <taxon>asterids</taxon>
        <taxon>lamiids</taxon>
        <taxon>Gentianales</taxon>
        <taxon>Rubiaceae</taxon>
        <taxon>Ixoroideae</taxon>
        <taxon>Gardenieae complex</taxon>
        <taxon>Bertiereae - Coffeeae clade</taxon>
        <taxon>Coffeeae</taxon>
        <taxon>Coffea</taxon>
    </lineage>
</organism>
<feature type="repeat" description="PPR" evidence="2">
    <location>
        <begin position="298"/>
        <end position="332"/>
    </location>
</feature>
<evidence type="ECO:0000256" key="1">
    <source>
        <dbReference type="ARBA" id="ARBA00022737"/>
    </source>
</evidence>
<dbReference type="GO" id="GO:0009451">
    <property type="term" value="P:RNA modification"/>
    <property type="evidence" value="ECO:0007669"/>
    <property type="project" value="InterPro"/>
</dbReference>
<dbReference type="PROSITE" id="PS51375">
    <property type="entry name" value="PPR"/>
    <property type="match status" value="8"/>
</dbReference>
<feature type="repeat" description="PPR" evidence="2">
    <location>
        <begin position="703"/>
        <end position="737"/>
    </location>
</feature>
<dbReference type="PANTHER" id="PTHR47926:SF441">
    <property type="entry name" value="PENTATRICOPEPTIDE REPEAT-CONTAINING PROTEIN"/>
    <property type="match status" value="1"/>
</dbReference>
<protein>
    <submittedName>
        <fullName evidence="4">Pentatricopeptide repeat-containing protein At3g09040, mitochondrial</fullName>
    </submittedName>
</protein>
<reference evidence="4" key="2">
    <citation type="submission" date="2025-08" db="UniProtKB">
        <authorList>
            <consortium name="RefSeq"/>
        </authorList>
    </citation>
    <scope>IDENTIFICATION</scope>
    <source>
        <tissue evidence="4">Leaves</tissue>
    </source>
</reference>
<sequence length="1032" mass="114464">MRYTTRFKLPQLRRSSSSLHNHRNFSANPLRNLPQTQSSEPILLQSQEIYKLIVEKCLRECKKIQSRRLFDEMPQKLIFSLKAGKTIHSYSLKLGFASKGSLGGAIVDLYSKCGDMEFAEKAFFLLEKKDNLAWNSILSLYSRKGLLKNVVERFSSMRKSGEAPPNQFTYAIVLSVCARLMHVDLGKQVHCSIVKTGYEFDSFCGGALVDMFSKTGNLDDARRIFDDLIEPDTVSWTAMISGYVHAGFPEEALELFEEMRSSGQVPDQVAFGTVINACVRLGRLDDAWRLFSDMPNKNVVTWNVMISGHCKVGYEMDAVKFFLDMIKAGIKPTRSTLGSVLSAIAGVASLELGVQVHAKAMKQGLDANVYVGSSLINMYAKCKRMEAAKQVFNGVSEKNDVIWNALLGGYAQNGHACEVVELFTSMTIAGFQHDEFTYTSILSACSSLENVEMGCQLHSALIKRKYALNLFVGNALVDMYAKCGALKDARKQFELMTTRDNVSWNAIIVGYVQEEEEGEAFDMFHAMKLGGIAPDEVSLASILSACANVQALDKGKQVHCLLIKYGLETSLYTGSSLIDMYSKCGVIGAATEVFSCMPERSVVSTNALIAGYALSNIDCAGSIFKYMLAEGLKPSEVTFASLLDACSDPSKMCLGKQIHCFILKLGISINDEFLAISLLQMYLNSQIETEAIVLFSELPVPKSTVLWTALISGLPQNSYSDEALKFYQEMRLCNAMPDQATFASVLKACSVLASLQNGRKIHSLVVQTGLNEDELTGSALLDMYAKCGDVRSSECIFDEMVTRNDVITWNSMIVGFAKNGYAKNAFKVFEQMKQTNVKPDEVTFLGILTACSHAGMVSEGQRIFHDMVAVYGVQPRLDHYACMIDIFGRWGFLMEAEDFIEKLSFEPDSMIWAPFLSACRLHGDDTRGKHAAEKLIELEPQNSSPYVLLSNIYAALSNWDEVNSLRRDMNEKGVRKSPGCSWITVGEETNYFIAGDKLHRSAGKIYAILTDLMEVMGDESCFSEIQFFMVEG</sequence>
<evidence type="ECO:0000313" key="4">
    <source>
        <dbReference type="RefSeq" id="XP_027093340.2"/>
    </source>
</evidence>
<dbReference type="AlphaFoldDB" id="A0A6P6UR98"/>
<dbReference type="InterPro" id="IPR046960">
    <property type="entry name" value="PPR_At4g14850-like_plant"/>
</dbReference>
<dbReference type="NCBIfam" id="TIGR00756">
    <property type="entry name" value="PPR"/>
    <property type="match status" value="5"/>
</dbReference>
<evidence type="ECO:0000313" key="3">
    <source>
        <dbReference type="Proteomes" id="UP001652660"/>
    </source>
</evidence>
<dbReference type="RefSeq" id="XP_027093340.2">
    <property type="nucleotide sequence ID" value="XM_027237539.2"/>
</dbReference>
<proteinExistence type="predicted"/>
<keyword evidence="3" id="KW-1185">Reference proteome</keyword>
<dbReference type="PANTHER" id="PTHR47926">
    <property type="entry name" value="PENTATRICOPEPTIDE REPEAT-CONTAINING PROTEIN"/>
    <property type="match status" value="1"/>
</dbReference>